<keyword evidence="2" id="KW-0285">Flavoprotein</keyword>
<evidence type="ECO:0000256" key="13">
    <source>
        <dbReference type="ARBA" id="ARBA00047652"/>
    </source>
</evidence>
<evidence type="ECO:0000259" key="19">
    <source>
        <dbReference type="Pfam" id="PF01207"/>
    </source>
</evidence>
<evidence type="ECO:0000256" key="16">
    <source>
        <dbReference type="ARBA" id="ARBA00049447"/>
    </source>
</evidence>
<dbReference type="GO" id="GO:0017150">
    <property type="term" value="F:tRNA dihydrouridine synthase activity"/>
    <property type="evidence" value="ECO:0007669"/>
    <property type="project" value="InterPro"/>
</dbReference>
<keyword evidence="7" id="KW-0560">Oxidoreductase</keyword>
<dbReference type="GO" id="GO:0006397">
    <property type="term" value="P:mRNA processing"/>
    <property type="evidence" value="ECO:0007669"/>
    <property type="project" value="UniProtKB-KW"/>
</dbReference>
<keyword evidence="4" id="KW-0507">mRNA processing</keyword>
<gene>
    <name evidence="20" type="ORF">PV09_04112</name>
</gene>
<evidence type="ECO:0000256" key="12">
    <source>
        <dbReference type="ARBA" id="ARBA00047287"/>
    </source>
</evidence>
<accession>A0A0D1YW86</accession>
<comment type="catalytic activity">
    <reaction evidence="16">
        <text>a 5,6-dihydrouridine in mRNA + NADP(+) = a uridine in mRNA + NADPH + H(+)</text>
        <dbReference type="Rhea" id="RHEA:69855"/>
        <dbReference type="Rhea" id="RHEA-COMP:14658"/>
        <dbReference type="Rhea" id="RHEA-COMP:17789"/>
        <dbReference type="ChEBI" id="CHEBI:15378"/>
        <dbReference type="ChEBI" id="CHEBI:57783"/>
        <dbReference type="ChEBI" id="CHEBI:58349"/>
        <dbReference type="ChEBI" id="CHEBI:65315"/>
        <dbReference type="ChEBI" id="CHEBI:74443"/>
    </reaction>
    <physiologicalReaction direction="right-to-left" evidence="16">
        <dbReference type="Rhea" id="RHEA:69857"/>
    </physiologicalReaction>
</comment>
<evidence type="ECO:0000256" key="10">
    <source>
        <dbReference type="ARBA" id="ARBA00038890"/>
    </source>
</evidence>
<dbReference type="AlphaFoldDB" id="A0A0D1YW86"/>
<evidence type="ECO:0000256" key="6">
    <source>
        <dbReference type="ARBA" id="ARBA00022857"/>
    </source>
</evidence>
<dbReference type="Pfam" id="PF01207">
    <property type="entry name" value="Dus"/>
    <property type="match status" value="1"/>
</dbReference>
<dbReference type="GeneID" id="27312085"/>
<evidence type="ECO:0000256" key="2">
    <source>
        <dbReference type="ARBA" id="ARBA00022630"/>
    </source>
</evidence>
<dbReference type="Gene3D" id="3.20.20.70">
    <property type="entry name" value="Aldolase class I"/>
    <property type="match status" value="1"/>
</dbReference>
<dbReference type="GO" id="GO:0050660">
    <property type="term" value="F:flavin adenine dinucleotide binding"/>
    <property type="evidence" value="ECO:0007669"/>
    <property type="project" value="InterPro"/>
</dbReference>
<evidence type="ECO:0000256" key="11">
    <source>
        <dbReference type="ARBA" id="ARBA00045934"/>
    </source>
</evidence>
<dbReference type="HOGENOM" id="CLU_013299_5_1_1"/>
<comment type="catalytic activity">
    <reaction evidence="12">
        <text>5,6-dihydrouridine(17) in tRNA + NAD(+) = uridine(17) in tRNA + NADH + H(+)</text>
        <dbReference type="Rhea" id="RHEA:53372"/>
        <dbReference type="Rhea" id="RHEA-COMP:13541"/>
        <dbReference type="Rhea" id="RHEA-COMP:13542"/>
        <dbReference type="ChEBI" id="CHEBI:15378"/>
        <dbReference type="ChEBI" id="CHEBI:57540"/>
        <dbReference type="ChEBI" id="CHEBI:57945"/>
        <dbReference type="ChEBI" id="CHEBI:65315"/>
        <dbReference type="ChEBI" id="CHEBI:74443"/>
        <dbReference type="EC" id="1.3.1.88"/>
    </reaction>
    <physiologicalReaction direction="right-to-left" evidence="12">
        <dbReference type="Rhea" id="RHEA:53374"/>
    </physiologicalReaction>
</comment>
<comment type="catalytic activity">
    <reaction evidence="14">
        <text>a 5,6-dihydrouridine in mRNA + NAD(+) = a uridine in mRNA + NADH + H(+)</text>
        <dbReference type="Rhea" id="RHEA:69851"/>
        <dbReference type="Rhea" id="RHEA-COMP:14658"/>
        <dbReference type="Rhea" id="RHEA-COMP:17789"/>
        <dbReference type="ChEBI" id="CHEBI:15378"/>
        <dbReference type="ChEBI" id="CHEBI:57540"/>
        <dbReference type="ChEBI" id="CHEBI:57945"/>
        <dbReference type="ChEBI" id="CHEBI:65315"/>
        <dbReference type="ChEBI" id="CHEBI:74443"/>
    </reaction>
    <physiologicalReaction direction="right-to-left" evidence="14">
        <dbReference type="Rhea" id="RHEA:69853"/>
    </physiologicalReaction>
</comment>
<evidence type="ECO:0000313" key="20">
    <source>
        <dbReference type="EMBL" id="KIW04947.1"/>
    </source>
</evidence>
<evidence type="ECO:0000256" key="14">
    <source>
        <dbReference type="ARBA" id="ARBA00048342"/>
    </source>
</evidence>
<proteinExistence type="inferred from homology"/>
<feature type="region of interest" description="Disordered" evidence="18">
    <location>
        <begin position="343"/>
        <end position="392"/>
    </location>
</feature>
<evidence type="ECO:0000256" key="18">
    <source>
        <dbReference type="SAM" id="MobiDB-lite"/>
    </source>
</evidence>
<comment type="catalytic activity">
    <reaction evidence="13">
        <text>5,6-dihydrouridine(16) in tRNA + NADP(+) = uridine(16) in tRNA + NADPH + H(+)</text>
        <dbReference type="Rhea" id="RHEA:53376"/>
        <dbReference type="Rhea" id="RHEA-COMP:13543"/>
        <dbReference type="Rhea" id="RHEA-COMP:13544"/>
        <dbReference type="ChEBI" id="CHEBI:15378"/>
        <dbReference type="ChEBI" id="CHEBI:57783"/>
        <dbReference type="ChEBI" id="CHEBI:58349"/>
        <dbReference type="ChEBI" id="CHEBI:65315"/>
        <dbReference type="ChEBI" id="CHEBI:74443"/>
        <dbReference type="EC" id="1.3.1.88"/>
    </reaction>
    <physiologicalReaction direction="right-to-left" evidence="13">
        <dbReference type="Rhea" id="RHEA:53378"/>
    </physiologicalReaction>
</comment>
<keyword evidence="8" id="KW-0520">NAD</keyword>
<feature type="domain" description="DUS-like FMN-binding" evidence="19">
    <location>
        <begin position="37"/>
        <end position="293"/>
    </location>
</feature>
<comment type="cofactor">
    <cofactor evidence="1">
        <name>FMN</name>
        <dbReference type="ChEBI" id="CHEBI:58210"/>
    </cofactor>
</comment>
<dbReference type="CDD" id="cd02801">
    <property type="entry name" value="DUS_like_FMN"/>
    <property type="match status" value="1"/>
</dbReference>
<evidence type="ECO:0000256" key="15">
    <source>
        <dbReference type="ARBA" id="ARBA00048934"/>
    </source>
</evidence>
<keyword evidence="21" id="KW-1185">Reference proteome</keyword>
<evidence type="ECO:0000256" key="7">
    <source>
        <dbReference type="ARBA" id="ARBA00023002"/>
    </source>
</evidence>
<organism evidence="20 21">
    <name type="scientific">Verruconis gallopava</name>
    <dbReference type="NCBI Taxonomy" id="253628"/>
    <lineage>
        <taxon>Eukaryota</taxon>
        <taxon>Fungi</taxon>
        <taxon>Dikarya</taxon>
        <taxon>Ascomycota</taxon>
        <taxon>Pezizomycotina</taxon>
        <taxon>Dothideomycetes</taxon>
        <taxon>Pleosporomycetidae</taxon>
        <taxon>Venturiales</taxon>
        <taxon>Sympoventuriaceae</taxon>
        <taxon>Verruconis</taxon>
    </lineage>
</organism>
<comment type="function">
    <text evidence="11">Catalyzes the synthesis of dihydrouridine, a modified base found in the D-loop of most tRNAs. Specifically modifies U47 in cytoplasmic tRNAs. Catalyzes the synthesis of dihydrouridine in some mRNAs, thereby affecting their translation.</text>
</comment>
<comment type="similarity">
    <text evidence="9">Belongs to the Dus family. Dus1 subfamily.</text>
</comment>
<dbReference type="InterPro" id="IPR018517">
    <property type="entry name" value="tRNA_hU_synthase_CS"/>
</dbReference>
<feature type="compositionally biased region" description="Basic and acidic residues" evidence="18">
    <location>
        <begin position="354"/>
        <end position="371"/>
    </location>
</feature>
<dbReference type="VEuPathDB" id="FungiDB:PV09_04112"/>
<protein>
    <recommendedName>
        <fullName evidence="10">tRNA-dihydrouridine(16/17) synthase [NAD(P)(+)]</fullName>
        <ecNumber evidence="10">1.3.1.88</ecNumber>
    </recommendedName>
</protein>
<evidence type="ECO:0000256" key="9">
    <source>
        <dbReference type="ARBA" id="ARBA00038313"/>
    </source>
</evidence>
<dbReference type="InterPro" id="IPR035587">
    <property type="entry name" value="DUS-like_FMN-bd"/>
</dbReference>
<dbReference type="FunCoup" id="A0A0D1YW86">
    <property type="interactions" value="653"/>
</dbReference>
<name>A0A0D1YW86_9PEZI</name>
<dbReference type="InParanoid" id="A0A0D1YW86"/>
<keyword evidence="3" id="KW-0288">FMN</keyword>
<dbReference type="PROSITE" id="PS01136">
    <property type="entry name" value="UPF0034"/>
    <property type="match status" value="1"/>
</dbReference>
<evidence type="ECO:0000256" key="17">
    <source>
        <dbReference type="ARBA" id="ARBA00049467"/>
    </source>
</evidence>
<reference evidence="20 21" key="1">
    <citation type="submission" date="2015-01" db="EMBL/GenBank/DDBJ databases">
        <title>The Genome Sequence of Ochroconis gallopava CBS43764.</title>
        <authorList>
            <consortium name="The Broad Institute Genomics Platform"/>
            <person name="Cuomo C."/>
            <person name="de Hoog S."/>
            <person name="Gorbushina A."/>
            <person name="Stielow B."/>
            <person name="Teixiera M."/>
            <person name="Abouelleil A."/>
            <person name="Chapman S.B."/>
            <person name="Priest M."/>
            <person name="Young S.K."/>
            <person name="Wortman J."/>
            <person name="Nusbaum C."/>
            <person name="Birren B."/>
        </authorList>
    </citation>
    <scope>NUCLEOTIDE SEQUENCE [LARGE SCALE GENOMIC DNA]</scope>
    <source>
        <strain evidence="20 21">CBS 43764</strain>
    </source>
</reference>
<dbReference type="RefSeq" id="XP_016214816.1">
    <property type="nucleotide sequence ID" value="XM_016357412.1"/>
</dbReference>
<dbReference type="SUPFAM" id="SSF51395">
    <property type="entry name" value="FMN-linked oxidoreductases"/>
    <property type="match status" value="1"/>
</dbReference>
<dbReference type="STRING" id="253628.A0A0D1YW86"/>
<evidence type="ECO:0000256" key="8">
    <source>
        <dbReference type="ARBA" id="ARBA00023027"/>
    </source>
</evidence>
<dbReference type="OrthoDB" id="272303at2759"/>
<dbReference type="EMBL" id="KN847539">
    <property type="protein sequence ID" value="KIW04947.1"/>
    <property type="molecule type" value="Genomic_DNA"/>
</dbReference>
<feature type="region of interest" description="Disordered" evidence="18">
    <location>
        <begin position="450"/>
        <end position="470"/>
    </location>
</feature>
<evidence type="ECO:0000313" key="21">
    <source>
        <dbReference type="Proteomes" id="UP000053259"/>
    </source>
</evidence>
<dbReference type="PANTHER" id="PTHR11082:SF5">
    <property type="entry name" value="TRNA-DIHYDROURIDINE(16_17) SYNTHASE [NAD(P)(+)]-LIKE"/>
    <property type="match status" value="1"/>
</dbReference>
<keyword evidence="5" id="KW-0819">tRNA processing</keyword>
<dbReference type="Proteomes" id="UP000053259">
    <property type="component" value="Unassembled WGS sequence"/>
</dbReference>
<keyword evidence="6" id="KW-0521">NADP</keyword>
<dbReference type="PANTHER" id="PTHR11082">
    <property type="entry name" value="TRNA-DIHYDROURIDINE SYNTHASE"/>
    <property type="match status" value="1"/>
</dbReference>
<comment type="catalytic activity">
    <reaction evidence="17">
        <text>5,6-dihydrouridine(17) in tRNA + NADP(+) = uridine(17) in tRNA + NADPH + H(+)</text>
        <dbReference type="Rhea" id="RHEA:53368"/>
        <dbReference type="Rhea" id="RHEA-COMP:13541"/>
        <dbReference type="Rhea" id="RHEA-COMP:13542"/>
        <dbReference type="ChEBI" id="CHEBI:15378"/>
        <dbReference type="ChEBI" id="CHEBI:57783"/>
        <dbReference type="ChEBI" id="CHEBI:58349"/>
        <dbReference type="ChEBI" id="CHEBI:65315"/>
        <dbReference type="ChEBI" id="CHEBI:74443"/>
        <dbReference type="EC" id="1.3.1.88"/>
    </reaction>
    <physiologicalReaction direction="right-to-left" evidence="17">
        <dbReference type="Rhea" id="RHEA:53370"/>
    </physiologicalReaction>
</comment>
<comment type="catalytic activity">
    <reaction evidence="15">
        <text>5,6-dihydrouridine(16) in tRNA + NAD(+) = uridine(16) in tRNA + NADH + H(+)</text>
        <dbReference type="Rhea" id="RHEA:53380"/>
        <dbReference type="Rhea" id="RHEA-COMP:13543"/>
        <dbReference type="Rhea" id="RHEA-COMP:13544"/>
        <dbReference type="ChEBI" id="CHEBI:15378"/>
        <dbReference type="ChEBI" id="CHEBI:57540"/>
        <dbReference type="ChEBI" id="CHEBI:57945"/>
        <dbReference type="ChEBI" id="CHEBI:65315"/>
        <dbReference type="ChEBI" id="CHEBI:74443"/>
        <dbReference type="EC" id="1.3.1.88"/>
    </reaction>
    <physiologicalReaction direction="right-to-left" evidence="15">
        <dbReference type="Rhea" id="RHEA:53382"/>
    </physiologicalReaction>
</comment>
<evidence type="ECO:0000256" key="4">
    <source>
        <dbReference type="ARBA" id="ARBA00022664"/>
    </source>
</evidence>
<sequence>MSEARGEDSTRTAASTGKKKKLHGREFYESIGSPKVILAPMVEQSEFAWRMLSRSFMPPDNRRGLLAYTPMFHARLFADVPKYRESSFQPTKSQLPDPPVGISKESLKEYDAHLDGNPQFDRPLFVQFCANDPEKLLAAAKLVQPYCDAVDLNLGCPQGIARKGHYGAFLQEDWDLIYRLINTLHKELDIPVTAKMRILETKEKTLEYAKMILSAGASLITVHGRQRHQKGHNTGLADWSVLKYLKEQLPPETVMFANGNVLQHDDIQACLDATGVDGVMSAEGNLYDPSIFAPPPAIGEEGREYWRGKDGKGGYRMDAVMRRYLDIIYKYVLKQPAPERKPLFIPSDPVDEDSASKVVEEKVSQEESEPPKKKRKKSEKKNQTSDPNLSAMQPHLFSMLRPLVTRHTHIRDALARSRSYDIASFERVLTMVEQVTKEALIEYERTPSETNGSVDVLQEPSKDDFRTSSRAAMQRCKRPWWVCQPYIRPLPDEAFAKGAMQVSKKDKKKQEDAAAAADNSLNAGIVADGAVKDISNSMENEKLEMPQGAVVCG</sequence>
<evidence type="ECO:0000256" key="1">
    <source>
        <dbReference type="ARBA" id="ARBA00001917"/>
    </source>
</evidence>
<dbReference type="InterPro" id="IPR013785">
    <property type="entry name" value="Aldolase_TIM"/>
</dbReference>
<evidence type="ECO:0000256" key="3">
    <source>
        <dbReference type="ARBA" id="ARBA00022643"/>
    </source>
</evidence>
<dbReference type="EC" id="1.3.1.88" evidence="10"/>
<evidence type="ECO:0000256" key="5">
    <source>
        <dbReference type="ARBA" id="ARBA00022694"/>
    </source>
</evidence>